<gene>
    <name evidence="3" type="ORF">JD82_03172</name>
</gene>
<dbReference type="Pfam" id="PF11716">
    <property type="entry name" value="MDMPI_N"/>
    <property type="match status" value="1"/>
</dbReference>
<evidence type="ECO:0000259" key="2">
    <source>
        <dbReference type="Pfam" id="PF11716"/>
    </source>
</evidence>
<dbReference type="RefSeq" id="WP_030532063.1">
    <property type="nucleotide sequence ID" value="NZ_JOIJ01000007.1"/>
</dbReference>
<protein>
    <submittedName>
        <fullName evidence="3">Uncharacterized protein (TIGR03083 family)</fullName>
    </submittedName>
</protein>
<dbReference type="InterPro" id="IPR017517">
    <property type="entry name" value="Maleyloyr_isom"/>
</dbReference>
<name>A0A660CI54_9PSEU</name>
<dbReference type="EMBL" id="VLJV01000001">
    <property type="protein sequence ID" value="TWH21313.1"/>
    <property type="molecule type" value="Genomic_DNA"/>
</dbReference>
<dbReference type="OrthoDB" id="3669840at2"/>
<dbReference type="Gene3D" id="3.30.1050.10">
    <property type="entry name" value="SCP2 sterol-binding domain"/>
    <property type="match status" value="1"/>
</dbReference>
<feature type="domain" description="SCP2" evidence="1">
    <location>
        <begin position="177"/>
        <end position="247"/>
    </location>
</feature>
<dbReference type="InterPro" id="IPR024344">
    <property type="entry name" value="MDMPI_metal-binding"/>
</dbReference>
<evidence type="ECO:0000313" key="4">
    <source>
        <dbReference type="Proteomes" id="UP000317303"/>
    </source>
</evidence>
<keyword evidence="4" id="KW-1185">Reference proteome</keyword>
<dbReference type="Proteomes" id="UP000317303">
    <property type="component" value="Unassembled WGS sequence"/>
</dbReference>
<dbReference type="SUPFAM" id="SSF55718">
    <property type="entry name" value="SCP-like"/>
    <property type="match status" value="1"/>
</dbReference>
<reference evidence="3 4" key="1">
    <citation type="submission" date="2019-07" db="EMBL/GenBank/DDBJ databases">
        <title>R&amp;d 2014.</title>
        <authorList>
            <person name="Klenk H.-P."/>
        </authorList>
    </citation>
    <scope>NUCLEOTIDE SEQUENCE [LARGE SCALE GENOMIC DNA]</scope>
    <source>
        <strain evidence="3 4">DSM 43194</strain>
    </source>
</reference>
<dbReference type="InterPro" id="IPR036527">
    <property type="entry name" value="SCP2_sterol-bd_dom_sf"/>
</dbReference>
<dbReference type="GO" id="GO:0046872">
    <property type="term" value="F:metal ion binding"/>
    <property type="evidence" value="ECO:0007669"/>
    <property type="project" value="InterPro"/>
</dbReference>
<organism evidence="3 4">
    <name type="scientific">Prauserella rugosa</name>
    <dbReference type="NCBI Taxonomy" id="43354"/>
    <lineage>
        <taxon>Bacteria</taxon>
        <taxon>Bacillati</taxon>
        <taxon>Actinomycetota</taxon>
        <taxon>Actinomycetes</taxon>
        <taxon>Pseudonocardiales</taxon>
        <taxon>Pseudonocardiaceae</taxon>
        <taxon>Prauserella</taxon>
    </lineage>
</organism>
<proteinExistence type="predicted"/>
<dbReference type="Pfam" id="PF02036">
    <property type="entry name" value="SCP2"/>
    <property type="match status" value="1"/>
</dbReference>
<dbReference type="InterPro" id="IPR003033">
    <property type="entry name" value="SCP2_sterol-bd_dom"/>
</dbReference>
<dbReference type="InterPro" id="IPR034660">
    <property type="entry name" value="DinB/YfiT-like"/>
</dbReference>
<dbReference type="SUPFAM" id="SSF109854">
    <property type="entry name" value="DinB/YfiT-like putative metalloenzymes"/>
    <property type="match status" value="1"/>
</dbReference>
<dbReference type="NCBIfam" id="TIGR03083">
    <property type="entry name" value="maleylpyruvate isomerase family mycothiol-dependent enzyme"/>
    <property type="match status" value="1"/>
</dbReference>
<comment type="caution">
    <text evidence="3">The sequence shown here is derived from an EMBL/GenBank/DDBJ whole genome shotgun (WGS) entry which is preliminary data.</text>
</comment>
<dbReference type="Gene3D" id="1.20.120.450">
    <property type="entry name" value="dinb family like domain"/>
    <property type="match status" value="1"/>
</dbReference>
<evidence type="ECO:0000259" key="1">
    <source>
        <dbReference type="Pfam" id="PF02036"/>
    </source>
</evidence>
<feature type="domain" description="Mycothiol-dependent maleylpyruvate isomerase metal-binding" evidence="2">
    <location>
        <begin position="14"/>
        <end position="145"/>
    </location>
</feature>
<dbReference type="AlphaFoldDB" id="A0A660CI54"/>
<accession>A0A660CI54</accession>
<sequence length="263" mass="28703">MPEVTVEPTPAAARAAADQLVELVLSTVDPTLAVPATPPWSITDVFGHVAMEPARYRDLARGHGTWPTRAADLPEFNAEQVATLPTRDLRSLATILHAGLEDFLATITELGPGAHMMFDGDQRIRVDRALGTLIGEFLVHGYDIARTLGRRWPIEREYVPMVLTGMHQIMPGWLDPARASGHTATYHVRLRRGPMQIYAFRNGALTIGESGRPDVRITADPATWLLLVYGRGSAARAALTGKVVASGRRPWLAPGLAKRFLPP</sequence>
<evidence type="ECO:0000313" key="3">
    <source>
        <dbReference type="EMBL" id="TWH21313.1"/>
    </source>
</evidence>